<feature type="domain" description="Damage-control phosphatase ARMT1-like metal-binding" evidence="1">
    <location>
        <begin position="49"/>
        <end position="286"/>
    </location>
</feature>
<protein>
    <recommendedName>
        <fullName evidence="1">Damage-control phosphatase ARMT1-like metal-binding domain-containing protein</fullName>
    </recommendedName>
</protein>
<organism evidence="2">
    <name type="scientific">Eubacterium limosum</name>
    <dbReference type="NCBI Taxonomy" id="1736"/>
    <lineage>
        <taxon>Bacteria</taxon>
        <taxon>Bacillati</taxon>
        <taxon>Bacillota</taxon>
        <taxon>Clostridia</taxon>
        <taxon>Eubacteriales</taxon>
        <taxon>Eubacteriaceae</taxon>
        <taxon>Eubacterium</taxon>
    </lineage>
</organism>
<dbReference type="EMBL" id="CACRTR010000012">
    <property type="protein sequence ID" value="VYU55668.1"/>
    <property type="molecule type" value="Genomic_DNA"/>
</dbReference>
<evidence type="ECO:0000313" key="2">
    <source>
        <dbReference type="EMBL" id="VYU55668.1"/>
    </source>
</evidence>
<proteinExistence type="predicted"/>
<dbReference type="InterPro" id="IPR036075">
    <property type="entry name" value="ARMT-1-like_metal-bd_sf"/>
</dbReference>
<dbReference type="InterPro" id="IPR002791">
    <property type="entry name" value="ARMT1-like_metal-bd"/>
</dbReference>
<evidence type="ECO:0000259" key="1">
    <source>
        <dbReference type="Pfam" id="PF01937"/>
    </source>
</evidence>
<sequence>MHFLCLARCQLGFLLRQFELFKLPVEKQNEILRKEIDLVSRQSIHIHAGVSGSQMFRLFCDALGDPDPLRAVRKKQNGQMLRLLPEIRRAVEQKDDPLLYALRAAASGNIIDVSFADEFDVAGALEKSMEEPFAIDDYAPFRERLLAAGTLTLVTDNAGEIVLDRLLLEVLGQWRRARGLAPLAVSVMVKGGPIYNDALEEDARMAGLDREGEILDTGTDCIGLHPRYMSREALENLRKADMIILKGLANYESDFGGEDFPEKVFYLFRSKCEVLSDALGIALGSSVLMAHSREEEKENALHTDQSFKEINR</sequence>
<dbReference type="InterPro" id="IPR014444">
    <property type="entry name" value="PH1575-like"/>
</dbReference>
<dbReference type="Gene3D" id="3.40.50.10880">
    <property type="entry name" value="Uncharacterised protein PF01937, DUF89, domain 3"/>
    <property type="match status" value="1"/>
</dbReference>
<gene>
    <name evidence="2" type="ORF">ELLFYP34_00587</name>
</gene>
<dbReference type="PIRSF" id="PIRSF006593">
    <property type="entry name" value="UCP006593"/>
    <property type="match status" value="1"/>
</dbReference>
<accession>A0A6N3FTP4</accession>
<reference evidence="2" key="1">
    <citation type="submission" date="2019-11" db="EMBL/GenBank/DDBJ databases">
        <authorList>
            <person name="Feng L."/>
        </authorList>
    </citation>
    <scope>NUCLEOTIDE SEQUENCE</scope>
    <source>
        <strain evidence="2">ElimosumLFYP34</strain>
    </source>
</reference>
<dbReference type="Gene3D" id="1.10.285.20">
    <property type="entry name" value="Uncharacterised protein PF01937, DUF89, domain 2"/>
    <property type="match status" value="1"/>
</dbReference>
<dbReference type="Pfam" id="PF01937">
    <property type="entry name" value="ARMT1-like_dom"/>
    <property type="match status" value="1"/>
</dbReference>
<name>A0A6N3FTP4_EUBLI</name>
<dbReference type="SUPFAM" id="SSF111321">
    <property type="entry name" value="AF1104-like"/>
    <property type="match status" value="1"/>
</dbReference>
<dbReference type="AlphaFoldDB" id="A0A6N3FTP4"/>